<dbReference type="InterPro" id="IPR008930">
    <property type="entry name" value="Terpenoid_cyclase/PrenylTrfase"/>
</dbReference>
<dbReference type="AlphaFoldDB" id="A0AAW2L044"/>
<dbReference type="Gene3D" id="1.50.10.160">
    <property type="match status" value="1"/>
</dbReference>
<gene>
    <name evidence="5" type="ORF">Sradi_5615500</name>
</gene>
<dbReference type="EMBL" id="JACGWJ010000026">
    <property type="protein sequence ID" value="KAL0312162.1"/>
    <property type="molecule type" value="Genomic_DNA"/>
</dbReference>
<evidence type="ECO:0000256" key="3">
    <source>
        <dbReference type="ARBA" id="ARBA00022842"/>
    </source>
</evidence>
<dbReference type="PANTHER" id="PTHR31739">
    <property type="entry name" value="ENT-COPALYL DIPHOSPHATE SYNTHASE, CHLOROPLASTIC"/>
    <property type="match status" value="1"/>
</dbReference>
<organism evidence="5">
    <name type="scientific">Sesamum radiatum</name>
    <name type="common">Black benniseed</name>
    <dbReference type="NCBI Taxonomy" id="300843"/>
    <lineage>
        <taxon>Eukaryota</taxon>
        <taxon>Viridiplantae</taxon>
        <taxon>Streptophyta</taxon>
        <taxon>Embryophyta</taxon>
        <taxon>Tracheophyta</taxon>
        <taxon>Spermatophyta</taxon>
        <taxon>Magnoliopsida</taxon>
        <taxon>eudicotyledons</taxon>
        <taxon>Gunneridae</taxon>
        <taxon>Pentapetalae</taxon>
        <taxon>asterids</taxon>
        <taxon>lamiids</taxon>
        <taxon>Lamiales</taxon>
        <taxon>Pedaliaceae</taxon>
        <taxon>Sesamum</taxon>
    </lineage>
</organism>
<comment type="caution">
    <text evidence="5">The sequence shown here is derived from an EMBL/GenBank/DDBJ whole genome shotgun (WGS) entry which is preliminary data.</text>
</comment>
<comment type="similarity">
    <text evidence="2">Belongs to the terpene synthase family.</text>
</comment>
<dbReference type="InterPro" id="IPR050148">
    <property type="entry name" value="Terpene_synthase-like"/>
</dbReference>
<evidence type="ECO:0000256" key="2">
    <source>
        <dbReference type="ARBA" id="ARBA00006333"/>
    </source>
</evidence>
<protein>
    <submittedName>
        <fullName evidence="5">Cis-abienol synthase, chloroplastic</fullName>
    </submittedName>
</protein>
<reference evidence="5" key="1">
    <citation type="submission" date="2020-06" db="EMBL/GenBank/DDBJ databases">
        <authorList>
            <person name="Li T."/>
            <person name="Hu X."/>
            <person name="Zhang T."/>
            <person name="Song X."/>
            <person name="Zhang H."/>
            <person name="Dai N."/>
            <person name="Sheng W."/>
            <person name="Hou X."/>
            <person name="Wei L."/>
        </authorList>
    </citation>
    <scope>NUCLEOTIDE SEQUENCE</scope>
    <source>
        <strain evidence="5">G02</strain>
        <tissue evidence="5">Leaf</tissue>
    </source>
</reference>
<dbReference type="GO" id="GO:0009686">
    <property type="term" value="P:gibberellin biosynthetic process"/>
    <property type="evidence" value="ECO:0007669"/>
    <property type="project" value="TreeGrafter"/>
</dbReference>
<dbReference type="PANTHER" id="PTHR31739:SF33">
    <property type="entry name" value="CIS-ABIENOL SYNTHASE, CHLOROPLASTIC"/>
    <property type="match status" value="1"/>
</dbReference>
<sequence length="105" mass="11752">MVPARGYSGSKQPCFPQCLDWIMENQNPDGSWGLQCPAHPLLVKDSLSFTLACLLALRKWDVGPQLVQREDTELHGNTWEKLSCGIARIDIFSRPVDAPRNTTIT</sequence>
<proteinExistence type="inferred from homology"/>
<dbReference type="SUPFAM" id="SSF48239">
    <property type="entry name" value="Terpenoid cyclases/Protein prenyltransferases"/>
    <property type="match status" value="1"/>
</dbReference>
<evidence type="ECO:0000313" key="5">
    <source>
        <dbReference type="EMBL" id="KAL0312162.1"/>
    </source>
</evidence>
<comment type="pathway">
    <text evidence="1">Secondary metabolite biosynthesis; terpenoid biosynthesis.</text>
</comment>
<reference evidence="5" key="2">
    <citation type="journal article" date="2024" name="Plant">
        <title>Genomic evolution and insights into agronomic trait innovations of Sesamum species.</title>
        <authorList>
            <person name="Miao H."/>
            <person name="Wang L."/>
            <person name="Qu L."/>
            <person name="Liu H."/>
            <person name="Sun Y."/>
            <person name="Le M."/>
            <person name="Wang Q."/>
            <person name="Wei S."/>
            <person name="Zheng Y."/>
            <person name="Lin W."/>
            <person name="Duan Y."/>
            <person name="Cao H."/>
            <person name="Xiong S."/>
            <person name="Wang X."/>
            <person name="Wei L."/>
            <person name="Li C."/>
            <person name="Ma Q."/>
            <person name="Ju M."/>
            <person name="Zhao R."/>
            <person name="Li G."/>
            <person name="Mu C."/>
            <person name="Tian Q."/>
            <person name="Mei H."/>
            <person name="Zhang T."/>
            <person name="Gao T."/>
            <person name="Zhang H."/>
        </authorList>
    </citation>
    <scope>NUCLEOTIDE SEQUENCE</scope>
    <source>
        <strain evidence="5">G02</strain>
    </source>
</reference>
<accession>A0AAW2L044</accession>
<keyword evidence="3" id="KW-0460">Magnesium</keyword>
<dbReference type="GO" id="GO:0009507">
    <property type="term" value="C:chloroplast"/>
    <property type="evidence" value="ECO:0007669"/>
    <property type="project" value="TreeGrafter"/>
</dbReference>
<keyword evidence="4" id="KW-0456">Lyase</keyword>
<dbReference type="GO" id="GO:0000287">
    <property type="term" value="F:magnesium ion binding"/>
    <property type="evidence" value="ECO:0007669"/>
    <property type="project" value="TreeGrafter"/>
</dbReference>
<evidence type="ECO:0000256" key="4">
    <source>
        <dbReference type="ARBA" id="ARBA00023239"/>
    </source>
</evidence>
<name>A0AAW2L044_SESRA</name>
<dbReference type="GO" id="GO:0010333">
    <property type="term" value="F:terpene synthase activity"/>
    <property type="evidence" value="ECO:0007669"/>
    <property type="project" value="InterPro"/>
</dbReference>
<evidence type="ECO:0000256" key="1">
    <source>
        <dbReference type="ARBA" id="ARBA00004721"/>
    </source>
</evidence>